<gene>
    <name evidence="7" type="ORF">P3X46_033260</name>
</gene>
<evidence type="ECO:0000313" key="7">
    <source>
        <dbReference type="EMBL" id="KAJ9136155.1"/>
    </source>
</evidence>
<dbReference type="InterPro" id="IPR011598">
    <property type="entry name" value="bHLH_dom"/>
</dbReference>
<dbReference type="Proteomes" id="UP001174677">
    <property type="component" value="Chromosome 18"/>
</dbReference>
<dbReference type="Gene3D" id="4.10.280.10">
    <property type="entry name" value="Helix-loop-helix DNA-binding domain"/>
    <property type="match status" value="1"/>
</dbReference>
<comment type="caution">
    <text evidence="7">The sequence shown here is derived from an EMBL/GenBank/DDBJ whole genome shotgun (WGS) entry which is preliminary data.</text>
</comment>
<evidence type="ECO:0000256" key="4">
    <source>
        <dbReference type="ARBA" id="ARBA00023242"/>
    </source>
</evidence>
<evidence type="ECO:0000256" key="2">
    <source>
        <dbReference type="ARBA" id="ARBA00023015"/>
    </source>
</evidence>
<dbReference type="PANTHER" id="PTHR13935:SF90">
    <property type="entry name" value="TRANSCRIPTION FACTOR BHLH162"/>
    <property type="match status" value="1"/>
</dbReference>
<keyword evidence="5" id="KW-0175">Coiled coil</keyword>
<sequence length="180" mass="20137">MDNNPSSSRTYKKTIERNRRNQMKALYSKLNSLVRHQSSRESVSLPDQLDEAANYIKKLQTNLEKMKEKKDSLMGTHERPNASMSSGTAMLIRSPQIEVHEVGSALDVSLITGLDSQLMFNEAIRVLHEEGAEIVNASFAVVDDTVFHTIHSKVEDSAPSCAAARISERLKKFVQDANSF</sequence>
<dbReference type="InterPro" id="IPR015660">
    <property type="entry name" value="MASH1/Ascl1a-like"/>
</dbReference>
<dbReference type="Pfam" id="PF00010">
    <property type="entry name" value="HLH"/>
    <property type="match status" value="1"/>
</dbReference>
<dbReference type="SUPFAM" id="SSF47459">
    <property type="entry name" value="HLH, helix-loop-helix DNA-binding domain"/>
    <property type="match status" value="1"/>
</dbReference>
<proteinExistence type="predicted"/>
<evidence type="ECO:0000256" key="3">
    <source>
        <dbReference type="ARBA" id="ARBA00023163"/>
    </source>
</evidence>
<dbReference type="PROSITE" id="PS50888">
    <property type="entry name" value="BHLH"/>
    <property type="match status" value="1"/>
</dbReference>
<evidence type="ECO:0000256" key="5">
    <source>
        <dbReference type="SAM" id="Coils"/>
    </source>
</evidence>
<dbReference type="EMBL" id="JARPOI010000018">
    <property type="protein sequence ID" value="KAJ9136155.1"/>
    <property type="molecule type" value="Genomic_DNA"/>
</dbReference>
<dbReference type="InterPro" id="IPR036638">
    <property type="entry name" value="HLH_DNA-bd_sf"/>
</dbReference>
<evidence type="ECO:0000259" key="6">
    <source>
        <dbReference type="PROSITE" id="PS50888"/>
    </source>
</evidence>
<keyword evidence="2" id="KW-0805">Transcription regulation</keyword>
<evidence type="ECO:0000256" key="1">
    <source>
        <dbReference type="ARBA" id="ARBA00004123"/>
    </source>
</evidence>
<feature type="coiled-coil region" evidence="5">
    <location>
        <begin position="49"/>
        <end position="76"/>
    </location>
</feature>
<organism evidence="7 8">
    <name type="scientific">Hevea brasiliensis</name>
    <name type="common">Para rubber tree</name>
    <name type="synonym">Siphonia brasiliensis</name>
    <dbReference type="NCBI Taxonomy" id="3981"/>
    <lineage>
        <taxon>Eukaryota</taxon>
        <taxon>Viridiplantae</taxon>
        <taxon>Streptophyta</taxon>
        <taxon>Embryophyta</taxon>
        <taxon>Tracheophyta</taxon>
        <taxon>Spermatophyta</taxon>
        <taxon>Magnoliopsida</taxon>
        <taxon>eudicotyledons</taxon>
        <taxon>Gunneridae</taxon>
        <taxon>Pentapetalae</taxon>
        <taxon>rosids</taxon>
        <taxon>fabids</taxon>
        <taxon>Malpighiales</taxon>
        <taxon>Euphorbiaceae</taxon>
        <taxon>Crotonoideae</taxon>
        <taxon>Micrandreae</taxon>
        <taxon>Hevea</taxon>
    </lineage>
</organism>
<keyword evidence="3" id="KW-0804">Transcription</keyword>
<evidence type="ECO:0000313" key="8">
    <source>
        <dbReference type="Proteomes" id="UP001174677"/>
    </source>
</evidence>
<reference evidence="7 8" key="1">
    <citation type="journal article" date="2023" name="Plant Biotechnol. J.">
        <title>Chromosome-level wild Hevea brasiliensis genome provides new tools for genomic-assisted breeding and valuable loci to elevate rubber yield.</title>
        <authorList>
            <person name="Cheng H."/>
            <person name="Song X."/>
            <person name="Hu Y."/>
            <person name="Wu T."/>
            <person name="Yang Q."/>
            <person name="An Z."/>
            <person name="Feng S."/>
            <person name="Deng Z."/>
            <person name="Wu W."/>
            <person name="Zeng X."/>
            <person name="Tu M."/>
            <person name="Wang X."/>
            <person name="Huang H."/>
        </authorList>
    </citation>
    <scope>NUCLEOTIDE SEQUENCE [LARGE SCALE GENOMIC DNA]</scope>
    <source>
        <strain evidence="7">MT/VB/25A 57/8</strain>
    </source>
</reference>
<dbReference type="PANTHER" id="PTHR13935">
    <property type="entry name" value="ACHAETE-SCUTE TRANSCRIPTION FACTOR-RELATED"/>
    <property type="match status" value="1"/>
</dbReference>
<name>A0ABQ9KFX0_HEVBR</name>
<feature type="domain" description="BHLH" evidence="6">
    <location>
        <begin position="7"/>
        <end position="59"/>
    </location>
</feature>
<keyword evidence="8" id="KW-1185">Reference proteome</keyword>
<protein>
    <recommendedName>
        <fullName evidence="6">BHLH domain-containing protein</fullName>
    </recommendedName>
</protein>
<accession>A0ABQ9KFX0</accession>
<comment type="subcellular location">
    <subcellularLocation>
        <location evidence="1">Nucleus</location>
    </subcellularLocation>
</comment>
<keyword evidence="4" id="KW-0539">Nucleus</keyword>